<dbReference type="Proteomes" id="UP001203297">
    <property type="component" value="Unassembled WGS sequence"/>
</dbReference>
<feature type="region of interest" description="Disordered" evidence="1">
    <location>
        <begin position="223"/>
        <end position="253"/>
    </location>
</feature>
<protein>
    <submittedName>
        <fullName evidence="3">Programmed cell death protein 2</fullName>
    </submittedName>
</protein>
<evidence type="ECO:0000256" key="1">
    <source>
        <dbReference type="SAM" id="MobiDB-lite"/>
    </source>
</evidence>
<dbReference type="GO" id="GO:0030490">
    <property type="term" value="P:maturation of SSU-rRNA"/>
    <property type="evidence" value="ECO:0007669"/>
    <property type="project" value="TreeGrafter"/>
</dbReference>
<dbReference type="InterPro" id="IPR007320">
    <property type="entry name" value="PDCD2_C"/>
</dbReference>
<feature type="compositionally biased region" description="Basic and acidic residues" evidence="1">
    <location>
        <begin position="226"/>
        <end position="236"/>
    </location>
</feature>
<name>A0AAD4QNK4_9AGAM</name>
<feature type="domain" description="Programmed cell death protein 2 C-terminal" evidence="2">
    <location>
        <begin position="260"/>
        <end position="426"/>
    </location>
</feature>
<dbReference type="EMBL" id="WTXG01000004">
    <property type="protein sequence ID" value="KAI0305953.1"/>
    <property type="molecule type" value="Genomic_DNA"/>
</dbReference>
<sequence>MASSGSESDEDDFAQIETSVLLGVPDGVIKSPSDLKDAAVSRIGGLPALLSHKVPFDSSYCQNCMSPMELLVQLWAPFEDSPYDRVLFVWACAKSACQRKSGSVRAWRGLRFNKKYASKLERKLTEHEREQSARSQGHKSVHQDVNPFAVLAPLDSPGAIPSQVSVPEEESTECDEDDASSSSSVSSLVVALASATLSDTSWQFAPSYPPQYLSTISEYIPPSEKSPLDRAARAEADGDGADQGSHPWASEKYEKSMHTDHVFDRFNERTAYEAQQCVRYDLHGIPIPFASDDLYKQLFSLSLEESGSTTVTKAVFNVQQPLPFRGYNATSLPSCPHCGSRRIFECQLMPNLINMVGRSSNTEGDEIATDEQRKEVVRKLLKGEPDGRGMEWGTILVFSCEKDCCLGPGNEEKQDAWSEELVLVHWDN</sequence>
<dbReference type="Pfam" id="PF04194">
    <property type="entry name" value="PDCD2_C"/>
    <property type="match status" value="1"/>
</dbReference>
<evidence type="ECO:0000313" key="4">
    <source>
        <dbReference type="Proteomes" id="UP001203297"/>
    </source>
</evidence>
<dbReference type="GO" id="GO:0005737">
    <property type="term" value="C:cytoplasm"/>
    <property type="evidence" value="ECO:0007669"/>
    <property type="project" value="InterPro"/>
</dbReference>
<reference evidence="3" key="1">
    <citation type="journal article" date="2022" name="New Phytol.">
        <title>Evolutionary transition to the ectomycorrhizal habit in the genomes of a hyperdiverse lineage of mushroom-forming fungi.</title>
        <authorList>
            <person name="Looney B."/>
            <person name="Miyauchi S."/>
            <person name="Morin E."/>
            <person name="Drula E."/>
            <person name="Courty P.E."/>
            <person name="Kohler A."/>
            <person name="Kuo A."/>
            <person name="LaButti K."/>
            <person name="Pangilinan J."/>
            <person name="Lipzen A."/>
            <person name="Riley R."/>
            <person name="Andreopoulos W."/>
            <person name="He G."/>
            <person name="Johnson J."/>
            <person name="Nolan M."/>
            <person name="Tritt A."/>
            <person name="Barry K.W."/>
            <person name="Grigoriev I.V."/>
            <person name="Nagy L.G."/>
            <person name="Hibbett D."/>
            <person name="Henrissat B."/>
            <person name="Matheny P.B."/>
            <person name="Labbe J."/>
            <person name="Martin F.M."/>
        </authorList>
    </citation>
    <scope>NUCLEOTIDE SEQUENCE</scope>
    <source>
        <strain evidence="3">BPL690</strain>
    </source>
</reference>
<proteinExistence type="predicted"/>
<dbReference type="AlphaFoldDB" id="A0AAD4QNK4"/>
<comment type="caution">
    <text evidence="3">The sequence shown here is derived from an EMBL/GenBank/DDBJ whole genome shotgun (WGS) entry which is preliminary data.</text>
</comment>
<feature type="compositionally biased region" description="Acidic residues" evidence="1">
    <location>
        <begin position="167"/>
        <end position="179"/>
    </location>
</feature>
<evidence type="ECO:0000259" key="2">
    <source>
        <dbReference type="Pfam" id="PF04194"/>
    </source>
</evidence>
<dbReference type="PANTHER" id="PTHR47524:SF1">
    <property type="entry name" value="20S RRNA ACCUMULATION PROTEIN 4"/>
    <property type="match status" value="1"/>
</dbReference>
<feature type="region of interest" description="Disordered" evidence="1">
    <location>
        <begin position="152"/>
        <end position="182"/>
    </location>
</feature>
<dbReference type="PANTHER" id="PTHR47524">
    <property type="entry name" value="20S RRNA ACCUMULATION PROTEIN 4"/>
    <property type="match status" value="1"/>
</dbReference>
<organism evidence="3 4">
    <name type="scientific">Multifurca ochricompacta</name>
    <dbReference type="NCBI Taxonomy" id="376703"/>
    <lineage>
        <taxon>Eukaryota</taxon>
        <taxon>Fungi</taxon>
        <taxon>Dikarya</taxon>
        <taxon>Basidiomycota</taxon>
        <taxon>Agaricomycotina</taxon>
        <taxon>Agaricomycetes</taxon>
        <taxon>Russulales</taxon>
        <taxon>Russulaceae</taxon>
        <taxon>Multifurca</taxon>
    </lineage>
</organism>
<gene>
    <name evidence="3" type="ORF">B0F90DRAFT_1694876</name>
</gene>
<keyword evidence="4" id="KW-1185">Reference proteome</keyword>
<evidence type="ECO:0000313" key="3">
    <source>
        <dbReference type="EMBL" id="KAI0305953.1"/>
    </source>
</evidence>
<accession>A0AAD4QNK4</accession>